<reference evidence="1" key="1">
    <citation type="submission" date="2024-02" db="EMBL/GenBank/DDBJ databases">
        <title>Metagenome Assembled Genome of Zalaria obscura JY119.</title>
        <authorList>
            <person name="Vighnesh L."/>
            <person name="Jagadeeshwari U."/>
            <person name="Venkata Ramana C."/>
            <person name="Sasikala C."/>
        </authorList>
    </citation>
    <scope>NUCLEOTIDE SEQUENCE</scope>
    <source>
        <strain evidence="1">JY119</strain>
    </source>
</reference>
<organism evidence="1 2">
    <name type="scientific">Zalaria obscura</name>
    <dbReference type="NCBI Taxonomy" id="2024903"/>
    <lineage>
        <taxon>Eukaryota</taxon>
        <taxon>Fungi</taxon>
        <taxon>Dikarya</taxon>
        <taxon>Ascomycota</taxon>
        <taxon>Pezizomycotina</taxon>
        <taxon>Dothideomycetes</taxon>
        <taxon>Dothideomycetidae</taxon>
        <taxon>Dothideales</taxon>
        <taxon>Zalariaceae</taxon>
        <taxon>Zalaria</taxon>
    </lineage>
</organism>
<evidence type="ECO:0000313" key="1">
    <source>
        <dbReference type="EMBL" id="KAK8202034.1"/>
    </source>
</evidence>
<dbReference type="Proteomes" id="UP001320706">
    <property type="component" value="Unassembled WGS sequence"/>
</dbReference>
<evidence type="ECO:0000313" key="2">
    <source>
        <dbReference type="Proteomes" id="UP001320706"/>
    </source>
</evidence>
<name>A0ACC3S8B1_9PEZI</name>
<sequence>MDYNYFAAVTQSFQYPSYKIDGSFSLDQGHDSTNVSPDHLDASLFLSNPFQDFSPWETPGSTGLNGVSSDAASPGRPSLNLELSNGSVDSGIGGMDANLLAMDLDMDGATGERRGSSEEKESLTPAQSRRKAQNRAAQRAFRERKEKHVRELEAKLTLLTSKTTTLQSDNERLKSLIQRIQTENEILRATSGPGPYSQNPPSMVDDPRLLRTSSGAAETGSDEDEDGGLVHSCASSARDSTVNTPASSNTYPSRFLSAGATWDLLQSHPLYMSGAVDVGEVCERLKRSARCEGAGPVFDEAEVRRVIEDVARMGSDELI</sequence>
<proteinExistence type="predicted"/>
<dbReference type="EMBL" id="JAMKPW020000033">
    <property type="protein sequence ID" value="KAK8202034.1"/>
    <property type="molecule type" value="Genomic_DNA"/>
</dbReference>
<accession>A0ACC3S8B1</accession>
<protein>
    <submittedName>
        <fullName evidence="1">Uncharacterized protein</fullName>
    </submittedName>
</protein>
<gene>
    <name evidence="1" type="ORF">M8818_005559</name>
</gene>
<keyword evidence="2" id="KW-1185">Reference proteome</keyword>
<comment type="caution">
    <text evidence="1">The sequence shown here is derived from an EMBL/GenBank/DDBJ whole genome shotgun (WGS) entry which is preliminary data.</text>
</comment>